<proteinExistence type="predicted"/>
<dbReference type="InterPro" id="IPR036770">
    <property type="entry name" value="Ankyrin_rpt-contain_sf"/>
</dbReference>
<organism evidence="1 2">
    <name type="scientific">Piromyces finnis</name>
    <dbReference type="NCBI Taxonomy" id="1754191"/>
    <lineage>
        <taxon>Eukaryota</taxon>
        <taxon>Fungi</taxon>
        <taxon>Fungi incertae sedis</taxon>
        <taxon>Chytridiomycota</taxon>
        <taxon>Chytridiomycota incertae sedis</taxon>
        <taxon>Neocallimastigomycetes</taxon>
        <taxon>Neocallimastigales</taxon>
        <taxon>Neocallimastigaceae</taxon>
        <taxon>Piromyces</taxon>
    </lineage>
</organism>
<dbReference type="EMBL" id="MCFH01000119">
    <property type="protein sequence ID" value="ORX38771.1"/>
    <property type="molecule type" value="Genomic_DNA"/>
</dbReference>
<name>A0A1Y1UL53_9FUNG</name>
<dbReference type="SUPFAM" id="SSF48403">
    <property type="entry name" value="Ankyrin repeat"/>
    <property type="match status" value="1"/>
</dbReference>
<keyword evidence="2" id="KW-1185">Reference proteome</keyword>
<evidence type="ECO:0008006" key="3">
    <source>
        <dbReference type="Google" id="ProtNLM"/>
    </source>
</evidence>
<dbReference type="Pfam" id="PF12796">
    <property type="entry name" value="Ank_2"/>
    <property type="match status" value="1"/>
</dbReference>
<gene>
    <name evidence="1" type="ORF">BCR36DRAFT_313334</name>
</gene>
<reference evidence="1 2" key="1">
    <citation type="submission" date="2016-08" db="EMBL/GenBank/DDBJ databases">
        <title>Genomes of anaerobic fungi encode conserved fungal cellulosomes for biomass hydrolysis.</title>
        <authorList>
            <consortium name="DOE Joint Genome Institute"/>
            <person name="Haitjema C.H."/>
            <person name="Gilmore S.P."/>
            <person name="Henske J.K."/>
            <person name="Solomon K.V."/>
            <person name="De Groot R."/>
            <person name="Kuo A."/>
            <person name="Mondo S.J."/>
            <person name="Salamov A.A."/>
            <person name="Labutti K."/>
            <person name="Zhao Z."/>
            <person name="Chiniquy J."/>
            <person name="Barry K."/>
            <person name="Brewer H.M."/>
            <person name="Purvine S.O."/>
            <person name="Wright A.T."/>
            <person name="Boxma B."/>
            <person name="Van Alen T."/>
            <person name="Hackstein J.H."/>
            <person name="Baker S.E."/>
            <person name="Grigoriev I.V."/>
            <person name="O'Malley M.A."/>
        </authorList>
    </citation>
    <scope>NUCLEOTIDE SEQUENCE [LARGE SCALE GENOMIC DNA]</scope>
    <source>
        <strain evidence="2">finn</strain>
    </source>
</reference>
<reference evidence="1 2" key="2">
    <citation type="submission" date="2016-08" db="EMBL/GenBank/DDBJ databases">
        <title>Pervasive Adenine N6-methylation of Active Genes in Fungi.</title>
        <authorList>
            <consortium name="DOE Joint Genome Institute"/>
            <person name="Mondo S.J."/>
            <person name="Dannebaum R.O."/>
            <person name="Kuo R.C."/>
            <person name="Labutti K."/>
            <person name="Haridas S."/>
            <person name="Kuo A."/>
            <person name="Salamov A."/>
            <person name="Ahrendt S.R."/>
            <person name="Lipzen A."/>
            <person name="Sullivan W."/>
            <person name="Andreopoulos W.B."/>
            <person name="Clum A."/>
            <person name="Lindquist E."/>
            <person name="Daum C."/>
            <person name="Ramamoorthy G.K."/>
            <person name="Gryganskyi A."/>
            <person name="Culley D."/>
            <person name="Magnuson J.K."/>
            <person name="James T.Y."/>
            <person name="O'Malley M.A."/>
            <person name="Stajich J.E."/>
            <person name="Spatafora J.W."/>
            <person name="Visel A."/>
            <person name="Grigoriev I.V."/>
        </authorList>
    </citation>
    <scope>NUCLEOTIDE SEQUENCE [LARGE SCALE GENOMIC DNA]</scope>
    <source>
        <strain evidence="2">finn</strain>
    </source>
</reference>
<protein>
    <recommendedName>
        <fullName evidence="3">Ankyrin</fullName>
    </recommendedName>
</protein>
<evidence type="ECO:0000313" key="1">
    <source>
        <dbReference type="EMBL" id="ORX38771.1"/>
    </source>
</evidence>
<dbReference type="OrthoDB" id="19014at2759"/>
<comment type="caution">
    <text evidence="1">The sequence shown here is derived from an EMBL/GenBank/DDBJ whole genome shotgun (WGS) entry which is preliminary data.</text>
</comment>
<dbReference type="Proteomes" id="UP000193719">
    <property type="component" value="Unassembled WGS sequence"/>
</dbReference>
<dbReference type="AlphaFoldDB" id="A0A1Y1UL53"/>
<dbReference type="Gene3D" id="1.25.40.20">
    <property type="entry name" value="Ankyrin repeat-containing domain"/>
    <property type="match status" value="1"/>
</dbReference>
<dbReference type="InterPro" id="IPR002110">
    <property type="entry name" value="Ankyrin_rpt"/>
</dbReference>
<feature type="non-terminal residue" evidence="1">
    <location>
        <position position="1"/>
    </location>
</feature>
<accession>A0A1Y1UL53</accession>
<sequence length="64" mass="7645">NVLFHYACKKGKNVKIIKYLMDNGKRSIDINKQDNNKWTPFRYACIKGYENIVKYLINNEAYKI</sequence>
<evidence type="ECO:0000313" key="2">
    <source>
        <dbReference type="Proteomes" id="UP000193719"/>
    </source>
</evidence>